<dbReference type="PANTHER" id="PTHR44809:SF1">
    <property type="entry name" value="PROTEIN O-MANNOSYL-TRANSFERASE TMTC1"/>
    <property type="match status" value="1"/>
</dbReference>
<evidence type="ECO:0000313" key="2">
    <source>
        <dbReference type="EMBL" id="GAA4349806.1"/>
    </source>
</evidence>
<dbReference type="Gene3D" id="3.40.50.150">
    <property type="entry name" value="Vaccinia Virus protein VP39"/>
    <property type="match status" value="1"/>
</dbReference>
<dbReference type="RefSeq" id="WP_345539724.1">
    <property type="nucleotide sequence ID" value="NZ_BAABGJ010000060.1"/>
</dbReference>
<protein>
    <submittedName>
        <fullName evidence="2">Tetratricopeptide repeat protein</fullName>
    </submittedName>
</protein>
<gene>
    <name evidence="2" type="ORF">GCM10023165_36860</name>
</gene>
<reference evidence="3" key="1">
    <citation type="journal article" date="2019" name="Int. J. Syst. Evol. Microbiol.">
        <title>The Global Catalogue of Microorganisms (GCM) 10K type strain sequencing project: providing services to taxonomists for standard genome sequencing and annotation.</title>
        <authorList>
            <consortium name="The Broad Institute Genomics Platform"/>
            <consortium name="The Broad Institute Genome Sequencing Center for Infectious Disease"/>
            <person name="Wu L."/>
            <person name="Ma J."/>
        </authorList>
    </citation>
    <scope>NUCLEOTIDE SEQUENCE [LARGE SCALE GENOMIC DNA]</scope>
    <source>
        <strain evidence="3">JCM 17804</strain>
    </source>
</reference>
<dbReference type="PANTHER" id="PTHR44809">
    <property type="match status" value="1"/>
</dbReference>
<dbReference type="Pfam" id="PF13489">
    <property type="entry name" value="Methyltransf_23"/>
    <property type="match status" value="1"/>
</dbReference>
<dbReference type="SUPFAM" id="SSF48452">
    <property type="entry name" value="TPR-like"/>
    <property type="match status" value="1"/>
</dbReference>
<dbReference type="SUPFAM" id="SSF53335">
    <property type="entry name" value="S-adenosyl-L-methionine-dependent methyltransferases"/>
    <property type="match status" value="1"/>
</dbReference>
<keyword evidence="3" id="KW-1185">Reference proteome</keyword>
<dbReference type="EMBL" id="BAABGJ010000060">
    <property type="protein sequence ID" value="GAA4349806.1"/>
    <property type="molecule type" value="Genomic_DNA"/>
</dbReference>
<dbReference type="InterPro" id="IPR029063">
    <property type="entry name" value="SAM-dependent_MTases_sf"/>
</dbReference>
<comment type="caution">
    <text evidence="2">The sequence shown here is derived from an EMBL/GenBank/DDBJ whole genome shotgun (WGS) entry which is preliminary data.</text>
</comment>
<feature type="repeat" description="TPR" evidence="1">
    <location>
        <begin position="82"/>
        <end position="115"/>
    </location>
</feature>
<proteinExistence type="predicted"/>
<name>A0ABP8I2J9_9BURK</name>
<feature type="repeat" description="TPR" evidence="1">
    <location>
        <begin position="117"/>
        <end position="150"/>
    </location>
</feature>
<feature type="repeat" description="TPR" evidence="1">
    <location>
        <begin position="151"/>
        <end position="184"/>
    </location>
</feature>
<dbReference type="SMART" id="SM00028">
    <property type="entry name" value="TPR"/>
    <property type="match status" value="6"/>
</dbReference>
<dbReference type="InterPro" id="IPR052943">
    <property type="entry name" value="TMTC_O-mannosyl-trnsfr"/>
</dbReference>
<dbReference type="PROSITE" id="PS50005">
    <property type="entry name" value="TPR"/>
    <property type="match status" value="3"/>
</dbReference>
<sequence length="449" mass="48730">MSNPSHSSTEAWDPDLALARAVQLHNAGRIEEAEPVYDRILEALPDHAETLHFKGLAVHQRGRHAEAIALIRAAIALNGEQFGWHCNLGNVLLMAGQADAAADAYEQALRLAPPGYADIHNNLGVLLHEQRRFEKAEFALRRALELDPFRSEVHANLGRLLLSLGRLDEAQRCLEEALRLNPDLLAAYPLLALVHRRSGRLAEAARVFRDCLAQAPGDPIALHHLAACAGEAAPERAADAYVERLFDTSAGNFDKTLGGLDYRGPALVAEAVAQCLGEPAHALDVLDAGCGTGLCGPVLAPYACRLRGVDLSQRMLDKAQARQVYDALEKAELGAYLEIAQPGSYDLIVSADTLCYFGELRGLFRAAAKALRPQGWLVFTAEASEGQDGAGFQLHPHGRYSHRDAYLREALAQAGLAVHELRRAPLRSEAGEAVQAWVVSCRNEAPRSF</sequence>
<dbReference type="InterPro" id="IPR011990">
    <property type="entry name" value="TPR-like_helical_dom_sf"/>
</dbReference>
<evidence type="ECO:0000313" key="3">
    <source>
        <dbReference type="Proteomes" id="UP001500975"/>
    </source>
</evidence>
<accession>A0ABP8I2J9</accession>
<evidence type="ECO:0000256" key="1">
    <source>
        <dbReference type="PROSITE-ProRule" id="PRU00339"/>
    </source>
</evidence>
<dbReference type="PROSITE" id="PS50293">
    <property type="entry name" value="TPR_REGION"/>
    <property type="match status" value="2"/>
</dbReference>
<dbReference type="CDD" id="cd02440">
    <property type="entry name" value="AdoMet_MTases"/>
    <property type="match status" value="1"/>
</dbReference>
<dbReference type="Gene3D" id="1.25.40.10">
    <property type="entry name" value="Tetratricopeptide repeat domain"/>
    <property type="match status" value="1"/>
</dbReference>
<keyword evidence="1" id="KW-0802">TPR repeat</keyword>
<dbReference type="Proteomes" id="UP001500975">
    <property type="component" value="Unassembled WGS sequence"/>
</dbReference>
<organism evidence="2 3">
    <name type="scientific">Variovorax defluvii</name>
    <dbReference type="NCBI Taxonomy" id="913761"/>
    <lineage>
        <taxon>Bacteria</taxon>
        <taxon>Pseudomonadati</taxon>
        <taxon>Pseudomonadota</taxon>
        <taxon>Betaproteobacteria</taxon>
        <taxon>Burkholderiales</taxon>
        <taxon>Comamonadaceae</taxon>
        <taxon>Variovorax</taxon>
    </lineage>
</organism>
<dbReference type="Pfam" id="PF13432">
    <property type="entry name" value="TPR_16"/>
    <property type="match status" value="3"/>
</dbReference>
<dbReference type="InterPro" id="IPR019734">
    <property type="entry name" value="TPR_rpt"/>
</dbReference>